<evidence type="ECO:0000259" key="2">
    <source>
        <dbReference type="PROSITE" id="PS51733"/>
    </source>
</evidence>
<dbReference type="SUPFAM" id="SSF55681">
    <property type="entry name" value="Class II aaRS and biotin synthetases"/>
    <property type="match status" value="1"/>
</dbReference>
<dbReference type="InterPro" id="IPR045864">
    <property type="entry name" value="aa-tRNA-synth_II/BPL/LPL"/>
</dbReference>
<dbReference type="Pfam" id="PF03099">
    <property type="entry name" value="BPL_LplA_LipB"/>
    <property type="match status" value="1"/>
</dbReference>
<dbReference type="EC" id="6.3.4.15" evidence="3"/>
<dbReference type="NCBIfam" id="TIGR00121">
    <property type="entry name" value="birA_ligase"/>
    <property type="match status" value="1"/>
</dbReference>
<dbReference type="PANTHER" id="PTHR12835:SF5">
    <property type="entry name" value="BIOTIN--PROTEIN LIGASE"/>
    <property type="match status" value="1"/>
</dbReference>
<proteinExistence type="predicted"/>
<name>A0A6L7A819_LEULA</name>
<dbReference type="InterPro" id="IPR004143">
    <property type="entry name" value="BPL_LPL_catalytic"/>
</dbReference>
<keyword evidence="1 3" id="KW-0436">Ligase</keyword>
<evidence type="ECO:0000313" key="4">
    <source>
        <dbReference type="Proteomes" id="UP000478636"/>
    </source>
</evidence>
<dbReference type="GO" id="GO:0005737">
    <property type="term" value="C:cytoplasm"/>
    <property type="evidence" value="ECO:0007669"/>
    <property type="project" value="TreeGrafter"/>
</dbReference>
<feature type="domain" description="BPL/LPL catalytic" evidence="2">
    <location>
        <begin position="1"/>
        <end position="183"/>
    </location>
</feature>
<evidence type="ECO:0000313" key="3">
    <source>
        <dbReference type="EMBL" id="MWN21837.1"/>
    </source>
</evidence>
<dbReference type="AlphaFoldDB" id="A0A6L7A819"/>
<dbReference type="GO" id="GO:0016740">
    <property type="term" value="F:transferase activity"/>
    <property type="evidence" value="ECO:0007669"/>
    <property type="project" value="UniProtKB-ARBA"/>
</dbReference>
<dbReference type="CDD" id="cd16442">
    <property type="entry name" value="BPL"/>
    <property type="match status" value="1"/>
</dbReference>
<dbReference type="PANTHER" id="PTHR12835">
    <property type="entry name" value="BIOTIN PROTEIN LIGASE"/>
    <property type="match status" value="1"/>
</dbReference>
<dbReference type="GO" id="GO:0009249">
    <property type="term" value="P:protein lipoylation"/>
    <property type="evidence" value="ECO:0007669"/>
    <property type="project" value="UniProtKB-ARBA"/>
</dbReference>
<dbReference type="EMBL" id="WSZI01000021">
    <property type="protein sequence ID" value="MWN21837.1"/>
    <property type="molecule type" value="Genomic_DNA"/>
</dbReference>
<protein>
    <submittedName>
        <fullName evidence="3">Biotin--[acetyl-CoA-carboxylase] ligase</fullName>
        <ecNumber evidence="3">6.3.4.15</ecNumber>
    </submittedName>
</protein>
<accession>A0A6L7A819</accession>
<dbReference type="Gene3D" id="3.30.930.10">
    <property type="entry name" value="Bira Bifunctional Protein, Domain 2"/>
    <property type="match status" value="1"/>
</dbReference>
<sequence length="246" mass="26553">MQLLTQNNMPKNMTVFDVVASTMIKGRDMLNAGVARPFAVVANQQTAGYGKFGRQFFSPRGSGVYMTFVFDVPTGNFDAGLLTTGVAATIARVIFEMTGIQVAMKWVNDLYYQDRKIAGILAEGILTAGQLTQVSIGVGLNILSTVVPPELRDKIGALDVDVDKNRLVRQIFTALQADFAGYQQGKHLAYYRAHDYLTGRYVSVQVGTTVLDGQVVGIGQQGELLLVDDAGGSHVLLSGDVTQVKL</sequence>
<dbReference type="GO" id="GO:0004077">
    <property type="term" value="F:biotin--[biotin carboxyl-carrier protein] ligase activity"/>
    <property type="evidence" value="ECO:0007669"/>
    <property type="project" value="UniProtKB-EC"/>
</dbReference>
<dbReference type="InterPro" id="IPR004408">
    <property type="entry name" value="Biotin_CoA_COase_ligase"/>
</dbReference>
<dbReference type="PROSITE" id="PS51733">
    <property type="entry name" value="BPL_LPL_CATALYTIC"/>
    <property type="match status" value="1"/>
</dbReference>
<gene>
    <name evidence="3" type="ORF">GQS40_13835</name>
</gene>
<reference evidence="3 4" key="1">
    <citation type="submission" date="2019-12" db="EMBL/GenBank/DDBJ databases">
        <title>Complete genome sequence of Leuconostoc lactis strain AVN1 provides insights into metabolic potential.</title>
        <authorList>
            <person name="Besrour N."/>
            <person name="Najjari A."/>
            <person name="Fhoula I."/>
            <person name="Jaballah S."/>
            <person name="Klibi N."/>
            <person name="Ouzari H.I."/>
        </authorList>
    </citation>
    <scope>NUCLEOTIDE SEQUENCE [LARGE SCALE GENOMIC DNA]</scope>
    <source>
        <strain evidence="3 4">AVN1</strain>
    </source>
</reference>
<organism evidence="3 4">
    <name type="scientific">Leuconostoc lactis</name>
    <dbReference type="NCBI Taxonomy" id="1246"/>
    <lineage>
        <taxon>Bacteria</taxon>
        <taxon>Bacillati</taxon>
        <taxon>Bacillota</taxon>
        <taxon>Bacilli</taxon>
        <taxon>Lactobacillales</taxon>
        <taxon>Lactobacillaceae</taxon>
        <taxon>Leuconostoc</taxon>
    </lineage>
</organism>
<comment type="caution">
    <text evidence="3">The sequence shown here is derived from an EMBL/GenBank/DDBJ whole genome shotgun (WGS) entry which is preliminary data.</text>
</comment>
<evidence type="ECO:0000256" key="1">
    <source>
        <dbReference type="ARBA" id="ARBA00022598"/>
    </source>
</evidence>
<dbReference type="Proteomes" id="UP000478636">
    <property type="component" value="Unassembled WGS sequence"/>
</dbReference>